<dbReference type="InterPro" id="IPR041854">
    <property type="entry name" value="BFD-like_2Fe2S-bd_dom_sf"/>
</dbReference>
<keyword evidence="5" id="KW-0408">Iron</keyword>
<dbReference type="PANTHER" id="PTHR37424:SF1">
    <property type="entry name" value="BACTERIOFERRITIN-ASSOCIATED FERREDOXIN"/>
    <property type="match status" value="1"/>
</dbReference>
<comment type="caution">
    <text evidence="10">The sequence shown here is derived from an EMBL/GenBank/DDBJ whole genome shotgun (WGS) entry which is preliminary data.</text>
</comment>
<keyword evidence="6" id="KW-0411">Iron-sulfur</keyword>
<evidence type="ECO:0000256" key="3">
    <source>
        <dbReference type="ARBA" id="ARBA00022723"/>
    </source>
</evidence>
<keyword evidence="3" id="KW-0479">Metal-binding</keyword>
<comment type="similarity">
    <text evidence="8">Belongs to the Bfd family.</text>
</comment>
<dbReference type="AlphaFoldDB" id="A0A4S8QC43"/>
<dbReference type="RefSeq" id="WP_136536204.1">
    <property type="nucleotide sequence ID" value="NZ_STGY01000067.1"/>
</dbReference>
<evidence type="ECO:0000256" key="6">
    <source>
        <dbReference type="ARBA" id="ARBA00023014"/>
    </source>
</evidence>
<evidence type="ECO:0000256" key="8">
    <source>
        <dbReference type="ARBA" id="ARBA00046332"/>
    </source>
</evidence>
<feature type="domain" description="BFD-like [2Fe-2S]-binding" evidence="9">
    <location>
        <begin position="4"/>
        <end position="50"/>
    </location>
</feature>
<proteinExistence type="inferred from homology"/>
<evidence type="ECO:0000256" key="1">
    <source>
        <dbReference type="ARBA" id="ARBA00022448"/>
    </source>
</evidence>
<evidence type="ECO:0000256" key="5">
    <source>
        <dbReference type="ARBA" id="ARBA00023004"/>
    </source>
</evidence>
<organism evidence="10 11">
    <name type="scientific">Glycomyces buryatensis</name>
    <dbReference type="NCBI Taxonomy" id="2570927"/>
    <lineage>
        <taxon>Bacteria</taxon>
        <taxon>Bacillati</taxon>
        <taxon>Actinomycetota</taxon>
        <taxon>Actinomycetes</taxon>
        <taxon>Glycomycetales</taxon>
        <taxon>Glycomycetaceae</taxon>
        <taxon>Glycomyces</taxon>
    </lineage>
</organism>
<dbReference type="EMBL" id="STGY01000067">
    <property type="protein sequence ID" value="THV38619.1"/>
    <property type="molecule type" value="Genomic_DNA"/>
</dbReference>
<keyword evidence="11" id="KW-1185">Reference proteome</keyword>
<dbReference type="GO" id="GO:0046872">
    <property type="term" value="F:metal ion binding"/>
    <property type="evidence" value="ECO:0007669"/>
    <property type="project" value="UniProtKB-KW"/>
</dbReference>
<reference evidence="11" key="1">
    <citation type="submission" date="2019-04" db="EMBL/GenBank/DDBJ databases">
        <title>Nocardioides xinjiangensis sp. nov.</title>
        <authorList>
            <person name="Liu S."/>
        </authorList>
    </citation>
    <scope>NUCLEOTIDE SEQUENCE [LARGE SCALE GENOMIC DNA]</scope>
    <source>
        <strain evidence="11">18</strain>
    </source>
</reference>
<dbReference type="InterPro" id="IPR007419">
    <property type="entry name" value="BFD-like_2Fe2S-bd_dom"/>
</dbReference>
<keyword evidence="2" id="KW-0001">2Fe-2S</keyword>
<keyword evidence="4" id="KW-0249">Electron transport</keyword>
<evidence type="ECO:0000313" key="10">
    <source>
        <dbReference type="EMBL" id="THV38619.1"/>
    </source>
</evidence>
<dbReference type="Proteomes" id="UP000308760">
    <property type="component" value="Unassembled WGS sequence"/>
</dbReference>
<evidence type="ECO:0000256" key="2">
    <source>
        <dbReference type="ARBA" id="ARBA00022714"/>
    </source>
</evidence>
<evidence type="ECO:0000313" key="11">
    <source>
        <dbReference type="Proteomes" id="UP000308760"/>
    </source>
</evidence>
<accession>A0A4S8QC43</accession>
<reference evidence="10 11" key="2">
    <citation type="submission" date="2019-05" db="EMBL/GenBank/DDBJ databases">
        <title>Glycomyces buryatensis sp. nov.</title>
        <authorList>
            <person name="Nikitina E."/>
        </authorList>
    </citation>
    <scope>NUCLEOTIDE SEQUENCE [LARGE SCALE GENOMIC DNA]</scope>
    <source>
        <strain evidence="10 11">18</strain>
    </source>
</reference>
<evidence type="ECO:0000256" key="7">
    <source>
        <dbReference type="ARBA" id="ARBA00039386"/>
    </source>
</evidence>
<evidence type="ECO:0000259" key="9">
    <source>
        <dbReference type="Pfam" id="PF04324"/>
    </source>
</evidence>
<dbReference type="InterPro" id="IPR052371">
    <property type="entry name" value="BFD-associated_ferredoxin"/>
</dbReference>
<keyword evidence="1" id="KW-0813">Transport</keyword>
<name>A0A4S8QC43_9ACTN</name>
<gene>
    <name evidence="10" type="ORF">FAB82_19505</name>
</gene>
<dbReference type="Pfam" id="PF04324">
    <property type="entry name" value="Fer2_BFD"/>
    <property type="match status" value="1"/>
</dbReference>
<sequence length="63" mass="6664">MYACICHGVQDHEVRDCIRAGARTEEAIGDACEAGTGCGNCLDRITDMIEHHFASEPVAVASG</sequence>
<dbReference type="GO" id="GO:0051537">
    <property type="term" value="F:2 iron, 2 sulfur cluster binding"/>
    <property type="evidence" value="ECO:0007669"/>
    <property type="project" value="UniProtKB-KW"/>
</dbReference>
<protein>
    <recommendedName>
        <fullName evidence="7">Bacterioferritin-associated ferredoxin</fullName>
    </recommendedName>
</protein>
<dbReference type="PANTHER" id="PTHR37424">
    <property type="entry name" value="BACTERIOFERRITIN-ASSOCIATED FERREDOXIN"/>
    <property type="match status" value="1"/>
</dbReference>
<dbReference type="Gene3D" id="1.10.10.1100">
    <property type="entry name" value="BFD-like [2Fe-2S]-binding domain"/>
    <property type="match status" value="1"/>
</dbReference>
<dbReference type="OrthoDB" id="9815350at2"/>
<evidence type="ECO:0000256" key="4">
    <source>
        <dbReference type="ARBA" id="ARBA00022982"/>
    </source>
</evidence>